<proteinExistence type="predicted"/>
<protein>
    <submittedName>
        <fullName evidence="1">Uncharacterized protein</fullName>
    </submittedName>
</protein>
<gene>
    <name evidence="1" type="ORF">MENTE1834_LOCUS10697</name>
</gene>
<accession>A0ACB0YD91</accession>
<dbReference type="EMBL" id="CAVMJV010000010">
    <property type="protein sequence ID" value="CAK5041997.1"/>
    <property type="molecule type" value="Genomic_DNA"/>
</dbReference>
<reference evidence="1" key="1">
    <citation type="submission" date="2023-11" db="EMBL/GenBank/DDBJ databases">
        <authorList>
            <person name="Poullet M."/>
        </authorList>
    </citation>
    <scope>NUCLEOTIDE SEQUENCE</scope>
    <source>
        <strain evidence="1">E1834</strain>
    </source>
</reference>
<evidence type="ECO:0000313" key="2">
    <source>
        <dbReference type="Proteomes" id="UP001497535"/>
    </source>
</evidence>
<dbReference type="Proteomes" id="UP001497535">
    <property type="component" value="Unassembled WGS sequence"/>
</dbReference>
<evidence type="ECO:0000313" key="1">
    <source>
        <dbReference type="EMBL" id="CAK5041997.1"/>
    </source>
</evidence>
<keyword evidence="2" id="KW-1185">Reference proteome</keyword>
<name>A0ACB0YD91_MELEN</name>
<sequence>MKNNEEKELQSLRDEILEMTKRLEIADKEKAQAGELGLHLLKEKEQLELTHEALLKEFEVIRSELEKTQQKLTLFRSSQCNAEANELNQEMDEDSAALEARFADKVKTLELAKKHLQEQLIVYKSDSERLQQELILIQTRVEELEIERKTLKEELKELRTREQQLIGENYELEEENVALLKQVSNLRSAQIEFESMKLQIKGMLDEMIILQTSAEEAEKLRSLAEHQVADALATAQHEREHRLALKKEFEQVFRFLTMLIFFKLRNQEHLASLNSLYLGIKGAHEVHDRDTMKQLESSFIAEESLNCLKGNEIIKNGNNGGEKDLFSELHGSELTEQLNKFQTENQRLINLRAEQSKQFAQMLIPFFQKLDIGIIGVNFEEFELTKLKEYMSLAMERLEERIGPQKEAKNMQKRLEKLKESLRKAIILAARKDAWLLNSQQMIVQMGQALYSFYIELIVGEQINNEKITPELDIKLKNISELVDKLNSIEECLQTEEEREENNSHHQLNNSSSSSINSPPLLTPLQTSSQSNSSISPPPIVEAPPDPKQQHQQNNRLLNVRSPRITPLMPEICRPIFSKKFLEEISSAKICNNLEENLIEEENILLKNSFLEEIDLRERLPIEEKNNIQTSFITIIELFKIIKSATEEKLLLNGITLRNKNETEIRQENNKLKELLAVKREQVSSLRSVLRSNKSSTEGAFNCLKEKYESENKLKDETLENLRSQLKLFKEDAATFASHRAMFTARTEDLQQQLESAQNLLKTADEEKKTLNQLLRMSIQQKLMITQRMEELEMTAERQYQQRTPTSTDPHHHHHQPPTLKRGGMSSGTSRSGGGGGQGGGGMTRTVRYPGPSTANQQNGGINRGKQ</sequence>
<comment type="caution">
    <text evidence="1">The sequence shown here is derived from an EMBL/GenBank/DDBJ whole genome shotgun (WGS) entry which is preliminary data.</text>
</comment>
<organism evidence="1 2">
    <name type="scientific">Meloidogyne enterolobii</name>
    <name type="common">Root-knot nematode worm</name>
    <name type="synonym">Meloidogyne mayaguensis</name>
    <dbReference type="NCBI Taxonomy" id="390850"/>
    <lineage>
        <taxon>Eukaryota</taxon>
        <taxon>Metazoa</taxon>
        <taxon>Ecdysozoa</taxon>
        <taxon>Nematoda</taxon>
        <taxon>Chromadorea</taxon>
        <taxon>Rhabditida</taxon>
        <taxon>Tylenchina</taxon>
        <taxon>Tylenchomorpha</taxon>
        <taxon>Tylenchoidea</taxon>
        <taxon>Meloidogynidae</taxon>
        <taxon>Meloidogyninae</taxon>
        <taxon>Meloidogyne</taxon>
    </lineage>
</organism>